<dbReference type="InterPro" id="IPR001810">
    <property type="entry name" value="F-box_dom"/>
</dbReference>
<dbReference type="EMBL" id="JAVHJL010000008">
    <property type="protein sequence ID" value="KAK6498781.1"/>
    <property type="molecule type" value="Genomic_DNA"/>
</dbReference>
<feature type="compositionally biased region" description="Basic and acidic residues" evidence="1">
    <location>
        <begin position="138"/>
        <end position="149"/>
    </location>
</feature>
<evidence type="ECO:0000313" key="4">
    <source>
        <dbReference type="Proteomes" id="UP001370758"/>
    </source>
</evidence>
<feature type="compositionally biased region" description="Polar residues" evidence="1">
    <location>
        <begin position="152"/>
        <end position="161"/>
    </location>
</feature>
<dbReference type="Proteomes" id="UP001370758">
    <property type="component" value="Unassembled WGS sequence"/>
</dbReference>
<dbReference type="PROSITE" id="PS50181">
    <property type="entry name" value="FBOX"/>
    <property type="match status" value="1"/>
</dbReference>
<keyword evidence="4" id="KW-1185">Reference proteome</keyword>
<accession>A0AAV9VZJ1</accession>
<sequence>MPATLAALPTELHEQILHHLPWHDHFLAASVLPLWSSLLQTTPFRQKRHYDDLRNVWHFTPTAFVTDLIFNRPCPTHRYNDKDKDLVSKLHLHALLDRRALEIVMERGGEARVVMNIPRPGQEIQPPDPNPPSLQIRAGEEGKNGEKVGDGNVNSLPSSIDENESVTSYNITSSPLLLSDTVVYSIGPGKDYPVFDDRFAPQPHNSEIYENMTVHFPVPLDYPELLGNEKPQSLMGMVEDVVSYMNGCFETERNAEWMRAVFQGYGGVHHTDEVHFEIRYGKEVA</sequence>
<gene>
    <name evidence="3" type="ORF">TWF481_011354</name>
</gene>
<dbReference type="SUPFAM" id="SSF81383">
    <property type="entry name" value="F-box domain"/>
    <property type="match status" value="1"/>
</dbReference>
<organism evidence="3 4">
    <name type="scientific">Arthrobotrys musiformis</name>
    <dbReference type="NCBI Taxonomy" id="47236"/>
    <lineage>
        <taxon>Eukaryota</taxon>
        <taxon>Fungi</taxon>
        <taxon>Dikarya</taxon>
        <taxon>Ascomycota</taxon>
        <taxon>Pezizomycotina</taxon>
        <taxon>Orbiliomycetes</taxon>
        <taxon>Orbiliales</taxon>
        <taxon>Orbiliaceae</taxon>
        <taxon>Arthrobotrys</taxon>
    </lineage>
</organism>
<evidence type="ECO:0000256" key="1">
    <source>
        <dbReference type="SAM" id="MobiDB-lite"/>
    </source>
</evidence>
<reference evidence="3 4" key="1">
    <citation type="submission" date="2023-08" db="EMBL/GenBank/DDBJ databases">
        <authorList>
            <person name="Palmer J.M."/>
        </authorList>
    </citation>
    <scope>NUCLEOTIDE SEQUENCE [LARGE SCALE GENOMIC DNA]</scope>
    <source>
        <strain evidence="3 4">TWF481</strain>
    </source>
</reference>
<name>A0AAV9VZJ1_9PEZI</name>
<dbReference type="InterPro" id="IPR036047">
    <property type="entry name" value="F-box-like_dom_sf"/>
</dbReference>
<evidence type="ECO:0000313" key="3">
    <source>
        <dbReference type="EMBL" id="KAK6498781.1"/>
    </source>
</evidence>
<protein>
    <recommendedName>
        <fullName evidence="2">F-box domain-containing protein</fullName>
    </recommendedName>
</protein>
<feature type="domain" description="F-box" evidence="2">
    <location>
        <begin position="2"/>
        <end position="53"/>
    </location>
</feature>
<proteinExistence type="predicted"/>
<feature type="region of interest" description="Disordered" evidence="1">
    <location>
        <begin position="119"/>
        <end position="161"/>
    </location>
</feature>
<comment type="caution">
    <text evidence="3">The sequence shown here is derived from an EMBL/GenBank/DDBJ whole genome shotgun (WGS) entry which is preliminary data.</text>
</comment>
<dbReference type="AlphaFoldDB" id="A0AAV9VZJ1"/>
<evidence type="ECO:0000259" key="2">
    <source>
        <dbReference type="PROSITE" id="PS50181"/>
    </source>
</evidence>